<proteinExistence type="inferred from homology"/>
<dbReference type="EMBL" id="JAPEUY010000003">
    <property type="protein sequence ID" value="KAJ4375173.1"/>
    <property type="molecule type" value="Genomic_DNA"/>
</dbReference>
<dbReference type="Gene3D" id="3.40.30.10">
    <property type="entry name" value="Glutaredoxin"/>
    <property type="match status" value="1"/>
</dbReference>
<accession>A0A9W9CQM5</accession>
<dbReference type="CDD" id="cd03024">
    <property type="entry name" value="DsbA_FrnE"/>
    <property type="match status" value="1"/>
</dbReference>
<dbReference type="Proteomes" id="UP001140560">
    <property type="component" value="Unassembled WGS sequence"/>
</dbReference>
<dbReference type="OrthoDB" id="406631at2759"/>
<comment type="similarity">
    <text evidence="2">Belongs to the glycosyl hydrolase 5 (cellulase A) family.</text>
</comment>
<dbReference type="InterPro" id="IPR001547">
    <property type="entry name" value="Glyco_hydro_5"/>
</dbReference>
<evidence type="ECO:0000313" key="8">
    <source>
        <dbReference type="Proteomes" id="UP001140560"/>
    </source>
</evidence>
<dbReference type="FunFam" id="3.20.20.80:FF:000299">
    <property type="entry name" value="Uncharacterized protein"/>
    <property type="match status" value="1"/>
</dbReference>
<evidence type="ECO:0000256" key="1">
    <source>
        <dbReference type="ARBA" id="ARBA00001678"/>
    </source>
</evidence>
<reference evidence="7" key="1">
    <citation type="submission" date="2022-10" db="EMBL/GenBank/DDBJ databases">
        <title>Tapping the CABI collections for fungal endophytes: first genome assemblies for Collariella, Neodidymelliopsis, Ascochyta clinopodiicola, Didymella pomorum, Didymosphaeria variabile, Neocosmospora piperis and Neocucurbitaria cava.</title>
        <authorList>
            <person name="Hill R."/>
        </authorList>
    </citation>
    <scope>NUCLEOTIDE SEQUENCE</scope>
    <source>
        <strain evidence="7">IMI 356814</strain>
    </source>
</reference>
<evidence type="ECO:0000256" key="4">
    <source>
        <dbReference type="ARBA" id="ARBA00022801"/>
    </source>
</evidence>
<keyword evidence="5" id="KW-0326">Glycosidase</keyword>
<keyword evidence="8" id="KW-1185">Reference proteome</keyword>
<dbReference type="InterPro" id="IPR045053">
    <property type="entry name" value="MAN-like"/>
</dbReference>
<dbReference type="GO" id="GO:0016491">
    <property type="term" value="F:oxidoreductase activity"/>
    <property type="evidence" value="ECO:0007669"/>
    <property type="project" value="InterPro"/>
</dbReference>
<keyword evidence="4" id="KW-0378">Hydrolase</keyword>
<dbReference type="InterPro" id="IPR017853">
    <property type="entry name" value="GH"/>
</dbReference>
<evidence type="ECO:0000256" key="2">
    <source>
        <dbReference type="ARBA" id="ARBA00005641"/>
    </source>
</evidence>
<dbReference type="EC" id="3.2.1.78" evidence="3"/>
<dbReference type="SUPFAM" id="SSF51445">
    <property type="entry name" value="(Trans)glycosidases"/>
    <property type="match status" value="1"/>
</dbReference>
<dbReference type="GO" id="GO:0016985">
    <property type="term" value="F:mannan endo-1,4-beta-mannosidase activity"/>
    <property type="evidence" value="ECO:0007669"/>
    <property type="project" value="UniProtKB-EC"/>
</dbReference>
<dbReference type="Gene3D" id="3.20.20.80">
    <property type="entry name" value="Glycosidases"/>
    <property type="match status" value="1"/>
</dbReference>
<gene>
    <name evidence="7" type="ORF">N0V83_002257</name>
</gene>
<organism evidence="7 8">
    <name type="scientific">Neocucurbitaria cava</name>
    <dbReference type="NCBI Taxonomy" id="798079"/>
    <lineage>
        <taxon>Eukaryota</taxon>
        <taxon>Fungi</taxon>
        <taxon>Dikarya</taxon>
        <taxon>Ascomycota</taxon>
        <taxon>Pezizomycotina</taxon>
        <taxon>Dothideomycetes</taxon>
        <taxon>Pleosporomycetidae</taxon>
        <taxon>Pleosporales</taxon>
        <taxon>Pleosporineae</taxon>
        <taxon>Cucurbitariaceae</taxon>
        <taxon>Neocucurbitaria</taxon>
    </lineage>
</organism>
<name>A0A9W9CQM5_9PLEO</name>
<dbReference type="SUPFAM" id="SSF52833">
    <property type="entry name" value="Thioredoxin-like"/>
    <property type="match status" value="1"/>
</dbReference>
<sequence length="611" mass="69225">MDTWCYVGKKRLEKGIAAYKKKHPESNDTFSTNWFPFYLNPDAPKSADKQQMYESKFGKERTAMMQERLSQIGKAEGINFKYGGKTGNTRDSHRLVQLGKTKGPQAQTRVIEELFAAYFENEKDITSQPILIEAGVRAGLEEKEIKDWLDGGKGGPEVDKEVQDAVEQNISGVPNFTINDQFAASSSAGGNYSRLVTELDQMADRGINHLRIMAASEGAPTPQPFRMNPPLLKAPGHYNEEVFKGLDICLAEMSKRGMRATMTLGNEWQWSGGFAQFVSWATNNSQIPYPSSWNLTAPPQRTTPGTGWGNYTTEGVDAAPYDDFTAYANLIYNNTQAEKWYQDHITTVMKRRNTVNGRIYIEDPTIMTWQLANEPQASDPQYSSDTFRLEDNPNDLLFPWVNRTSSFIRSLAPKQLISVGLESKQGEYYFKHVHNFSTVDYATTHCWVQNWGIYDMYNSSEANLRVAQDFAKEFVGNTSRWAADIGKPVFLEEFGMARDNWENKDKEYPYLSSATTSHKDAYFKTIIGLVVDDFRNNGSYIGTSPWAYGGIYRPETQHVNEFGMVWAGDPPHESPGWYDLYDTDEAMCIVAEQHKTIVEWIKEHGKNSTGC</sequence>
<evidence type="ECO:0000256" key="3">
    <source>
        <dbReference type="ARBA" id="ARBA00012706"/>
    </source>
</evidence>
<comment type="catalytic activity">
    <reaction evidence="1">
        <text>Random hydrolysis of (1-&gt;4)-beta-D-mannosidic linkages in mannans, galactomannans and glucomannans.</text>
        <dbReference type="EC" id="3.2.1.78"/>
    </reaction>
</comment>
<comment type="caution">
    <text evidence="7">The sequence shown here is derived from an EMBL/GenBank/DDBJ whole genome shotgun (WGS) entry which is preliminary data.</text>
</comment>
<dbReference type="GO" id="GO:0046355">
    <property type="term" value="P:mannan catabolic process"/>
    <property type="evidence" value="ECO:0007669"/>
    <property type="project" value="UniProtKB-ARBA"/>
</dbReference>
<feature type="domain" description="Glycoside hydrolase family 5" evidence="6">
    <location>
        <begin position="175"/>
        <end position="598"/>
    </location>
</feature>
<evidence type="ECO:0000256" key="5">
    <source>
        <dbReference type="ARBA" id="ARBA00023295"/>
    </source>
</evidence>
<dbReference type="PANTHER" id="PTHR31451">
    <property type="match status" value="1"/>
</dbReference>
<dbReference type="AlphaFoldDB" id="A0A9W9CQM5"/>
<evidence type="ECO:0000259" key="6">
    <source>
        <dbReference type="Pfam" id="PF26410"/>
    </source>
</evidence>
<dbReference type="InterPro" id="IPR036249">
    <property type="entry name" value="Thioredoxin-like_sf"/>
</dbReference>
<dbReference type="Pfam" id="PF26410">
    <property type="entry name" value="GH5_mannosidase"/>
    <property type="match status" value="1"/>
</dbReference>
<evidence type="ECO:0000313" key="7">
    <source>
        <dbReference type="EMBL" id="KAJ4375173.1"/>
    </source>
</evidence>
<dbReference type="PANTHER" id="PTHR31451:SF40">
    <property type="entry name" value="GLYCOSIDE HYDROLASE FAMILY 5 DOMAIN-CONTAINING PROTEIN"/>
    <property type="match status" value="1"/>
</dbReference>
<protein>
    <recommendedName>
        <fullName evidence="3">mannan endo-1,4-beta-mannosidase</fullName>
        <ecNumber evidence="3">3.2.1.78</ecNumber>
    </recommendedName>
</protein>